<proteinExistence type="predicted"/>
<feature type="signal peptide" evidence="1">
    <location>
        <begin position="1"/>
        <end position="29"/>
    </location>
</feature>
<evidence type="ECO:0000256" key="1">
    <source>
        <dbReference type="SAM" id="SignalP"/>
    </source>
</evidence>
<organism evidence="3">
    <name type="scientific">Chaetoceros debilis</name>
    <dbReference type="NCBI Taxonomy" id="122233"/>
    <lineage>
        <taxon>Eukaryota</taxon>
        <taxon>Sar</taxon>
        <taxon>Stramenopiles</taxon>
        <taxon>Ochrophyta</taxon>
        <taxon>Bacillariophyta</taxon>
        <taxon>Coscinodiscophyceae</taxon>
        <taxon>Chaetocerotophycidae</taxon>
        <taxon>Chaetocerotales</taxon>
        <taxon>Chaetocerotaceae</taxon>
        <taxon>Chaetoceros</taxon>
    </lineage>
</organism>
<dbReference type="SUPFAM" id="SSF50370">
    <property type="entry name" value="Ricin B-like lectins"/>
    <property type="match status" value="1"/>
</dbReference>
<sequence length="872" mass="96892">MLFHQRHDGMRGFLLCFLVLTSTVYQTSAQCVQDFCANGKNCASDSCRDCLFACNRSGGQQCEIRQLDNHSCGTWCSPNDCSFEKCSDCLFCTSPRTTNYCPLGSFDDITQSMFSGDLNSDFWYSWKHSGKPYTHFTSPIVVDINDDGLVDYFSSMHGGSQYEVNRMELALGRKSGDGKETLYLSSLRDRIILEDLNEGDGYSFLDAHSDVMVDLDNDGILDLFTASGGGSGRGVGVAESRDNFLFFGEKGNDENNVPIFRGGRKQALDSNVHMRMSRAKFTYLLDANQDGLLDIFIGTDRRVDNLLVPGVLLVNQGDRTWKEDKSMSEFTSTMMLTDADGDGLADEFMVMRDFCFPKREDPNNDAEFGPFSSDVKQFCSTRPVGSMAVFRYNKSIGGMQEISQTYTNILPTESSQPECCPHNLFTGDNDCSPVSMASGDFDGDRRADHVVLYSRKIVFYFSSERPTGALPVGNEYIGLTIQLPQSCARGLSVRVVDLNNSGQEDIVVMCWNSASFLVYTKGATKESWTLNNGCNTNGALGDIAFPAFEWTNTDIDEACSKRATDETLANWKKLGPICDRYDTDGLKTVPLNAGLTLADIDSDGFTDAIVTTEFGYEKYFLNKPSLSSKNNKFISFRLLGDGSEVNKYGIGVTLLLYTKTNSGTRKVQFREISSHQHGLDKHGNKDEKTTFGLGANEKPVKIFATWPNGRRQVVFLRRFGFSPTMEPIKVTYPPRGDAYFKLVNQQSSASGQKLCLSTGSGDQWRDVQIEECTSSTDMQQFKFDTAGRLRSRIHDDFCVTPRYTDSSILLIRCSKKQAKGRSWHLTQDNSFLRQAGSNMVLSVASAKSGEGAIIAQMNSSGISQKWSKEKKL</sequence>
<dbReference type="InterPro" id="IPR028994">
    <property type="entry name" value="Integrin_alpha_N"/>
</dbReference>
<feature type="domain" description="Ricin B lectin" evidence="2">
    <location>
        <begin position="740"/>
        <end position="869"/>
    </location>
</feature>
<name>A0A7S3VAQ2_9STRA</name>
<dbReference type="SMART" id="SM00458">
    <property type="entry name" value="RICIN"/>
    <property type="match status" value="1"/>
</dbReference>
<dbReference type="InterPro" id="IPR000772">
    <property type="entry name" value="Ricin_B_lectin"/>
</dbReference>
<evidence type="ECO:0000259" key="2">
    <source>
        <dbReference type="SMART" id="SM00458"/>
    </source>
</evidence>
<dbReference type="Pfam" id="PF00652">
    <property type="entry name" value="Ricin_B_lectin"/>
    <property type="match status" value="1"/>
</dbReference>
<dbReference type="SUPFAM" id="SSF69318">
    <property type="entry name" value="Integrin alpha N-terminal domain"/>
    <property type="match status" value="2"/>
</dbReference>
<gene>
    <name evidence="3" type="ORF">CDEB00056_LOCUS12419</name>
</gene>
<dbReference type="PROSITE" id="PS50231">
    <property type="entry name" value="RICIN_B_LECTIN"/>
    <property type="match status" value="1"/>
</dbReference>
<keyword evidence="1" id="KW-0732">Signal</keyword>
<dbReference type="InterPro" id="IPR035992">
    <property type="entry name" value="Ricin_B-like_lectins"/>
</dbReference>
<protein>
    <recommendedName>
        <fullName evidence="2">Ricin B lectin domain-containing protein</fullName>
    </recommendedName>
</protein>
<dbReference type="AlphaFoldDB" id="A0A7S3VAQ2"/>
<dbReference type="Gene3D" id="2.130.10.130">
    <property type="entry name" value="Integrin alpha, N-terminal"/>
    <property type="match status" value="2"/>
</dbReference>
<dbReference type="EMBL" id="HBIO01016107">
    <property type="protein sequence ID" value="CAE0467567.1"/>
    <property type="molecule type" value="Transcribed_RNA"/>
</dbReference>
<evidence type="ECO:0000313" key="3">
    <source>
        <dbReference type="EMBL" id="CAE0467567.1"/>
    </source>
</evidence>
<dbReference type="Gene3D" id="2.80.10.50">
    <property type="match status" value="1"/>
</dbReference>
<feature type="chain" id="PRO_5030891527" description="Ricin B lectin domain-containing protein" evidence="1">
    <location>
        <begin position="30"/>
        <end position="872"/>
    </location>
</feature>
<reference evidence="3" key="1">
    <citation type="submission" date="2021-01" db="EMBL/GenBank/DDBJ databases">
        <authorList>
            <person name="Corre E."/>
            <person name="Pelletier E."/>
            <person name="Niang G."/>
            <person name="Scheremetjew M."/>
            <person name="Finn R."/>
            <person name="Kale V."/>
            <person name="Holt S."/>
            <person name="Cochrane G."/>
            <person name="Meng A."/>
            <person name="Brown T."/>
            <person name="Cohen L."/>
        </authorList>
    </citation>
    <scope>NUCLEOTIDE SEQUENCE</scope>
    <source>
        <strain evidence="3">MM31A-1</strain>
    </source>
</reference>
<accession>A0A7S3VAQ2</accession>